<dbReference type="PANTHER" id="PTHR35895:SF1">
    <property type="entry name" value="LIPID-BINDING SERUM GLYCOPROTEIN C-TERMINAL DOMAIN-CONTAINING PROTEIN"/>
    <property type="match status" value="1"/>
</dbReference>
<evidence type="ECO:0000313" key="3">
    <source>
        <dbReference type="EMBL" id="KXS20027.1"/>
    </source>
</evidence>
<sequence>MTTSYGHGRTSMGDRNSYLARIVDVEPEVHEPQTAIVGRIHTDSIESPVSPAAESELGFDSRSPSVYGAGGRVESEKSLALKDGGEDEPEKPIPKWHRYWCFATRARRWAFCCLATSAILAAILIPIIVIVIAPKIAQALINGSTIQFISTDIMDPREDGFTLKLLAKIENTGFLPAHIDFPYPVNLSYQDTLILNLPLGGVDATPRDGATINTTVGATIANADAFAAFAKKLLVIESFEWRLQTLCSVKALNLITFSDLTVDKTISIKGFNGFNNVTIQSFNISGGTIGSGLAISILADLANPSPIGIELGDVSFNVSLNGTIIGNSKSTNTIVQGGDNFLTLNGNIMPITNAIQQELLNQLFNFFLAGQSSSLTVIGTDVRPTNMSKPRVSWLYGAFYGLPLQVTLPVENKFHVITGVETQGFSIAFDPTNPWSPRMSSPDVVAHLALPFDLGVKINQVRLAINLLASSASKTVIGTIGTDWIPAVSSFNGTTGSMRVNLDRAVVSVPQDKQPDFSNFLKTVFLGSGQVPVPVLLQSDAVATTTAGNITISKIPYSYNLPLVGVQGLAGTPPTVQMLNITGGTDTTINLRITTKLSNPSNVAFALNSDVILQLAYAGQVVGTVTIANMTLATGDNVVTAGAVYAPQTDAAKTAGAQMLTAFINGETVNTVIQGSTDSSPITPLIPALSAVSLPVALPAMDFKTGLIRGLKTGAAFTIVFDPANPWAPKMSSPGNVASLKLPFAIPLSVKTANVNINLLSGGATAGTISTGSIAVASSFTGMVGTMSFDLNGATVTVPQEQQPSFATLLQSIFLGKGNVGLPVAVEADAVATVAGSDITISKIAYSTSLPLTGLQGLSAVAPVVQAVDIVTVTDTYIDLRITTRINNPSNVQMNLNSDVVLNLVYSGQVVGTATIPNLALALGDNTVVANARYQPPNPTAVQVGSRLITDFVNGNNVLSTIQGSATSTSIAPLIPSLSSLALSVTLPGLNLKANLITGLTTTTFALSFDPANPWSPKLTSPGIVANLQLPFALPLTVKSADININLLSGSAVAGTIATGSIPVNVVFSGTTGTMRFDLNAATITVSGAQQSAFSSVLSTILFGSGAVGLPVAVEANAVTTLVGSDIALSKIPYSASLAVQGLQGFTAAPLTIQTFAIVGGTSQYVDIRITTTLRNPSNVQFAVNSDVTLNLVYSGQIVGTVTLPQLSLNVGDNPISASAKFMPQGAAAVAAGSQLLTQFVGGVDSVVQVAGVSSAIAPLVPALASLSLSTTFPSIKSPILPRARFGITLTTLFDNTARANFDATNPIGIPLSITHVTAILYRGTDQLGTIDTDLSMTIPAGATVTSPTVNLKISINLASITAIFQALGGTLQANIRASRLSVRVGDYATDITYSQDGVPVSFASL</sequence>
<keyword evidence="1" id="KW-0812">Transmembrane</keyword>
<name>A0A139ATG6_GONPJ</name>
<keyword evidence="1" id="KW-1133">Transmembrane helix</keyword>
<evidence type="ECO:0000313" key="4">
    <source>
        <dbReference type="Proteomes" id="UP000070544"/>
    </source>
</evidence>
<dbReference type="InterPro" id="IPR046368">
    <property type="entry name" value="Tag1"/>
</dbReference>
<dbReference type="EMBL" id="KQ965736">
    <property type="protein sequence ID" value="KXS20027.1"/>
    <property type="molecule type" value="Genomic_DNA"/>
</dbReference>
<proteinExistence type="predicted"/>
<dbReference type="Pfam" id="PF26153">
    <property type="entry name" value="LEA-2L_5"/>
    <property type="match status" value="1"/>
</dbReference>
<dbReference type="PANTHER" id="PTHR35895">
    <property type="entry name" value="CHROMOSOME 16, WHOLE GENOME SHOTGUN SEQUENCE"/>
    <property type="match status" value="1"/>
</dbReference>
<dbReference type="OMA" id="YMINNED"/>
<dbReference type="GO" id="GO:0000329">
    <property type="term" value="C:fungal-type vacuole membrane"/>
    <property type="evidence" value="ECO:0007669"/>
    <property type="project" value="InterPro"/>
</dbReference>
<organism evidence="3 4">
    <name type="scientific">Gonapodya prolifera (strain JEL478)</name>
    <name type="common">Monoblepharis prolifera</name>
    <dbReference type="NCBI Taxonomy" id="1344416"/>
    <lineage>
        <taxon>Eukaryota</taxon>
        <taxon>Fungi</taxon>
        <taxon>Fungi incertae sedis</taxon>
        <taxon>Chytridiomycota</taxon>
        <taxon>Chytridiomycota incertae sedis</taxon>
        <taxon>Monoblepharidomycetes</taxon>
        <taxon>Monoblepharidales</taxon>
        <taxon>Gonapodyaceae</taxon>
        <taxon>Gonapodya</taxon>
    </lineage>
</organism>
<evidence type="ECO:0000259" key="2">
    <source>
        <dbReference type="Pfam" id="PF26153"/>
    </source>
</evidence>
<accession>A0A139ATG6</accession>
<keyword evidence="1" id="KW-0472">Membrane</keyword>
<gene>
    <name evidence="3" type="ORF">M427DRAFT_131464</name>
</gene>
<dbReference type="STRING" id="1344416.A0A139ATG6"/>
<reference evidence="3 4" key="1">
    <citation type="journal article" date="2015" name="Genome Biol. Evol.">
        <title>Phylogenomic analyses indicate that early fungi evolved digesting cell walls of algal ancestors of land plants.</title>
        <authorList>
            <person name="Chang Y."/>
            <person name="Wang S."/>
            <person name="Sekimoto S."/>
            <person name="Aerts A.L."/>
            <person name="Choi C."/>
            <person name="Clum A."/>
            <person name="LaButti K.M."/>
            <person name="Lindquist E.A."/>
            <person name="Yee Ngan C."/>
            <person name="Ohm R.A."/>
            <person name="Salamov A.A."/>
            <person name="Grigoriev I.V."/>
            <person name="Spatafora J.W."/>
            <person name="Berbee M.L."/>
        </authorList>
    </citation>
    <scope>NUCLEOTIDE SEQUENCE [LARGE SCALE GENOMIC DNA]</scope>
    <source>
        <strain evidence="3 4">JEL478</strain>
    </source>
</reference>
<evidence type="ECO:0000256" key="1">
    <source>
        <dbReference type="SAM" id="Phobius"/>
    </source>
</evidence>
<protein>
    <recommendedName>
        <fullName evidence="2">Tag1-like fifth Ig-like domain-containing protein</fullName>
    </recommendedName>
</protein>
<keyword evidence="4" id="KW-1185">Reference proteome</keyword>
<dbReference type="InterPro" id="IPR022185">
    <property type="entry name" value="DUF3712"/>
</dbReference>
<dbReference type="InterPro" id="IPR059066">
    <property type="entry name" value="Ig_Tag1-like_5th"/>
</dbReference>
<dbReference type="Pfam" id="PF12505">
    <property type="entry name" value="DUF3712"/>
    <property type="match status" value="3"/>
</dbReference>
<dbReference type="OrthoDB" id="10039566at2759"/>
<dbReference type="Proteomes" id="UP000070544">
    <property type="component" value="Unassembled WGS sequence"/>
</dbReference>
<feature type="transmembrane region" description="Helical" evidence="1">
    <location>
        <begin position="109"/>
        <end position="133"/>
    </location>
</feature>
<feature type="domain" description="Tag1-like fifth Ig-like" evidence="2">
    <location>
        <begin position="1292"/>
        <end position="1392"/>
    </location>
</feature>